<keyword evidence="2 3" id="KW-0249">Electron transport</keyword>
<dbReference type="SUPFAM" id="SSF52833">
    <property type="entry name" value="Thioredoxin-like"/>
    <property type="match status" value="1"/>
</dbReference>
<dbReference type="Pfam" id="PF13192">
    <property type="entry name" value="Thioredoxin_3"/>
    <property type="match status" value="1"/>
</dbReference>
<dbReference type="Proteomes" id="UP000002457">
    <property type="component" value="Chromosome"/>
</dbReference>
<evidence type="ECO:0000256" key="4">
    <source>
        <dbReference type="PIRSR" id="PIRSR037031-50"/>
    </source>
</evidence>
<comment type="function">
    <text evidence="3">Does not function as a glutathione-disulfide oxidoreductase in the presence of glutathione and glutathione reductase. Has low thioredoxin activity in vitro.</text>
</comment>
<keyword evidence="3" id="KW-0813">Transport</keyword>
<accession>B8GF31</accession>
<evidence type="ECO:0000256" key="3">
    <source>
        <dbReference type="PIRNR" id="PIRNR037031"/>
    </source>
</evidence>
<dbReference type="HOGENOM" id="CLU_090389_18_2_2"/>
<dbReference type="AlphaFoldDB" id="B8GF31"/>
<dbReference type="EMBL" id="CP001338">
    <property type="protein sequence ID" value="ACL17837.1"/>
    <property type="molecule type" value="Genomic_DNA"/>
</dbReference>
<evidence type="ECO:0000256" key="1">
    <source>
        <dbReference type="ARBA" id="ARBA00007787"/>
    </source>
</evidence>
<dbReference type="RefSeq" id="WP_012619156.1">
    <property type="nucleotide sequence ID" value="NC_011832.1"/>
</dbReference>
<dbReference type="InterPro" id="IPR005243">
    <property type="entry name" value="THIRX-like_proc"/>
</dbReference>
<evidence type="ECO:0000256" key="2">
    <source>
        <dbReference type="ARBA" id="ARBA00022982"/>
    </source>
</evidence>
<dbReference type="InterPro" id="IPR036249">
    <property type="entry name" value="Thioredoxin-like_sf"/>
</dbReference>
<protein>
    <recommendedName>
        <fullName evidence="3">Thioredoxin</fullName>
    </recommendedName>
</protein>
<evidence type="ECO:0000256" key="5">
    <source>
        <dbReference type="PIRSR" id="PIRSR037031-51"/>
    </source>
</evidence>
<gene>
    <name evidence="7" type="ordered locus">Mpal_2567</name>
</gene>
<evidence type="ECO:0000313" key="8">
    <source>
        <dbReference type="Proteomes" id="UP000002457"/>
    </source>
</evidence>
<feature type="disulfide bond" description="Redox-active" evidence="5">
    <location>
        <begin position="11"/>
        <end position="14"/>
    </location>
</feature>
<dbReference type="PANTHER" id="PTHR36450">
    <property type="entry name" value="THIOREDOXIN"/>
    <property type="match status" value="1"/>
</dbReference>
<organism evidence="7 8">
    <name type="scientific">Methanosphaerula palustris (strain ATCC BAA-1556 / DSM 19958 / E1-9c)</name>
    <dbReference type="NCBI Taxonomy" id="521011"/>
    <lineage>
        <taxon>Archaea</taxon>
        <taxon>Methanobacteriati</taxon>
        <taxon>Methanobacteriota</taxon>
        <taxon>Stenosarchaea group</taxon>
        <taxon>Methanomicrobia</taxon>
        <taxon>Methanomicrobiales</taxon>
        <taxon>Methanoregulaceae</taxon>
        <taxon>Methanosphaerula</taxon>
    </lineage>
</organism>
<feature type="active site" description="Nucleophile" evidence="4">
    <location>
        <position position="14"/>
    </location>
</feature>
<dbReference type="KEGG" id="mpl:Mpal_2567"/>
<name>B8GF31_METPE</name>
<dbReference type="eggNOG" id="arCOG02713">
    <property type="taxonomic scope" value="Archaea"/>
</dbReference>
<sequence length="80" mass="8557">MTTIEVIGTGCAKCHQLEKNVLETVKELGLTAEVVKVSDIAEIMKRGVIFTPALMVDGELKVSGRVPSVKELSGMLTKGK</sequence>
<dbReference type="Gene3D" id="3.40.30.10">
    <property type="entry name" value="Glutaredoxin"/>
    <property type="match status" value="1"/>
</dbReference>
<reference evidence="7 8" key="1">
    <citation type="journal article" date="2015" name="Genome Announc.">
        <title>Complete Genome Sequence of Methanosphaerula palustris E1-9CT, a Hydrogenotrophic Methanogen Isolated from a Minerotrophic Fen Peatland.</title>
        <authorList>
            <person name="Cadillo-Quiroz H."/>
            <person name="Browne P."/>
            <person name="Kyrpides N."/>
            <person name="Woyke T."/>
            <person name="Goodwin L."/>
            <person name="Detter C."/>
            <person name="Yavitt J.B."/>
            <person name="Zinder S.H."/>
        </authorList>
    </citation>
    <scope>NUCLEOTIDE SEQUENCE [LARGE SCALE GENOMIC DNA]</scope>
    <source>
        <strain evidence="8">ATCC BAA-1556 / DSM 19958 / E1-9c</strain>
    </source>
</reference>
<feature type="active site" description="Nucleophile" evidence="4">
    <location>
        <position position="11"/>
    </location>
</feature>
<keyword evidence="5" id="KW-1015">Disulfide bond</keyword>
<dbReference type="OrthoDB" id="50016at2157"/>
<dbReference type="InterPro" id="IPR012336">
    <property type="entry name" value="Thioredoxin-like_fold"/>
</dbReference>
<keyword evidence="8" id="KW-1185">Reference proteome</keyword>
<feature type="domain" description="Thioredoxin-like fold" evidence="6">
    <location>
        <begin position="3"/>
        <end position="76"/>
    </location>
</feature>
<dbReference type="STRING" id="521011.Mpal_2567"/>
<dbReference type="PANTHER" id="PTHR36450:SF1">
    <property type="entry name" value="THIOREDOXIN"/>
    <property type="match status" value="1"/>
</dbReference>
<keyword evidence="3 5" id="KW-0676">Redox-active center</keyword>
<dbReference type="GeneID" id="7270694"/>
<evidence type="ECO:0000313" key="7">
    <source>
        <dbReference type="EMBL" id="ACL17837.1"/>
    </source>
</evidence>
<comment type="similarity">
    <text evidence="1 3">Belongs to the glutaredoxin family.</text>
</comment>
<dbReference type="PIRSF" id="PIRSF037031">
    <property type="entry name" value="Redox_disulphide_2"/>
    <property type="match status" value="1"/>
</dbReference>
<proteinExistence type="inferred from homology"/>
<dbReference type="NCBIfam" id="TIGR00412">
    <property type="entry name" value="redox_disulf_2"/>
    <property type="match status" value="1"/>
</dbReference>
<evidence type="ECO:0000259" key="6">
    <source>
        <dbReference type="Pfam" id="PF13192"/>
    </source>
</evidence>